<dbReference type="EMBL" id="CM046131">
    <property type="protein sequence ID" value="KAI8430770.1"/>
    <property type="molecule type" value="Genomic_DNA"/>
</dbReference>
<gene>
    <name evidence="1" type="ORF">MSG28_000932</name>
</gene>
<comment type="caution">
    <text evidence="1">The sequence shown here is derived from an EMBL/GenBank/DDBJ whole genome shotgun (WGS) entry which is preliminary data.</text>
</comment>
<accession>A0ACC0K319</accession>
<evidence type="ECO:0000313" key="2">
    <source>
        <dbReference type="Proteomes" id="UP001064048"/>
    </source>
</evidence>
<reference evidence="1 2" key="1">
    <citation type="journal article" date="2022" name="Genome Biol. Evol.">
        <title>The Spruce Budworm Genome: Reconstructing the Evolutionary History of Antifreeze Proteins.</title>
        <authorList>
            <person name="Beliveau C."/>
            <person name="Gagne P."/>
            <person name="Picq S."/>
            <person name="Vernygora O."/>
            <person name="Keeling C.I."/>
            <person name="Pinkney K."/>
            <person name="Doucet D."/>
            <person name="Wen F."/>
            <person name="Johnston J.S."/>
            <person name="Maaroufi H."/>
            <person name="Boyle B."/>
            <person name="Laroche J."/>
            <person name="Dewar K."/>
            <person name="Juretic N."/>
            <person name="Blackburn G."/>
            <person name="Nisole A."/>
            <person name="Brunet B."/>
            <person name="Brandao M."/>
            <person name="Lumley L."/>
            <person name="Duan J."/>
            <person name="Quan G."/>
            <person name="Lucarotti C.J."/>
            <person name="Roe A.D."/>
            <person name="Sperling F.A.H."/>
            <person name="Levesque R.C."/>
            <person name="Cusson M."/>
        </authorList>
    </citation>
    <scope>NUCLEOTIDE SEQUENCE [LARGE SCALE GENOMIC DNA]</scope>
    <source>
        <strain evidence="1">Glfc:IPQL:Cfum</strain>
    </source>
</reference>
<evidence type="ECO:0000313" key="1">
    <source>
        <dbReference type="EMBL" id="KAI8430770.1"/>
    </source>
</evidence>
<protein>
    <submittedName>
        <fullName evidence="1">Uncharacterized protein</fullName>
    </submittedName>
</protein>
<name>A0ACC0K319_CHOFU</name>
<organism evidence="1 2">
    <name type="scientific">Choristoneura fumiferana</name>
    <name type="common">Spruce budworm moth</name>
    <name type="synonym">Archips fumiferana</name>
    <dbReference type="NCBI Taxonomy" id="7141"/>
    <lineage>
        <taxon>Eukaryota</taxon>
        <taxon>Metazoa</taxon>
        <taxon>Ecdysozoa</taxon>
        <taxon>Arthropoda</taxon>
        <taxon>Hexapoda</taxon>
        <taxon>Insecta</taxon>
        <taxon>Pterygota</taxon>
        <taxon>Neoptera</taxon>
        <taxon>Endopterygota</taxon>
        <taxon>Lepidoptera</taxon>
        <taxon>Glossata</taxon>
        <taxon>Ditrysia</taxon>
        <taxon>Tortricoidea</taxon>
        <taxon>Tortricidae</taxon>
        <taxon>Tortricinae</taxon>
        <taxon>Choristoneura</taxon>
    </lineage>
</organism>
<proteinExistence type="predicted"/>
<dbReference type="Proteomes" id="UP001064048">
    <property type="component" value="Chromosome Z"/>
</dbReference>
<keyword evidence="2" id="KW-1185">Reference proteome</keyword>
<sequence>MDESWVFVLLILIVKITCYEVEVRVKQGLIVGTTEASVLEGKRYYAFYGVPYARPPIKKLRFKDPVTPKKWKYPYDARAEFHGACAQPHIVQKHAKYGNEDCLYLNIYTPQLPKADSYNLKPVMVWIHGYAFASNGCHYDYTSETYERIAMAIKKEYFKDGISEKSLERFVKYTSDLQKYPVYKFIKTLLQLKFSKMFVYKFNYVGKFNTMKANSLAGANLAIKGAASGDELCYILKCEPMWENYVLLRNETSNRDTVLIKQMAKWWTDFAKTGDPTPAGQPNKYYWPATTTKGDSLMLIGKESKLVHFASEEKTYKFWNSIYDKYYKKEACAKVHDEL</sequence>